<keyword evidence="2" id="KW-1185">Reference proteome</keyword>
<reference evidence="1" key="1">
    <citation type="journal article" date="2022" name="Int. J. Mol. Sci.">
        <title>Draft Genome of Tanacetum Coccineum: Genomic Comparison of Closely Related Tanacetum-Family Plants.</title>
        <authorList>
            <person name="Yamashiro T."/>
            <person name="Shiraishi A."/>
            <person name="Nakayama K."/>
            <person name="Satake H."/>
        </authorList>
    </citation>
    <scope>NUCLEOTIDE SEQUENCE</scope>
</reference>
<dbReference type="Proteomes" id="UP001151760">
    <property type="component" value="Unassembled WGS sequence"/>
</dbReference>
<evidence type="ECO:0000313" key="2">
    <source>
        <dbReference type="Proteomes" id="UP001151760"/>
    </source>
</evidence>
<organism evidence="1 2">
    <name type="scientific">Tanacetum coccineum</name>
    <dbReference type="NCBI Taxonomy" id="301880"/>
    <lineage>
        <taxon>Eukaryota</taxon>
        <taxon>Viridiplantae</taxon>
        <taxon>Streptophyta</taxon>
        <taxon>Embryophyta</taxon>
        <taxon>Tracheophyta</taxon>
        <taxon>Spermatophyta</taxon>
        <taxon>Magnoliopsida</taxon>
        <taxon>eudicotyledons</taxon>
        <taxon>Gunneridae</taxon>
        <taxon>Pentapetalae</taxon>
        <taxon>asterids</taxon>
        <taxon>campanulids</taxon>
        <taxon>Asterales</taxon>
        <taxon>Asteraceae</taxon>
        <taxon>Asteroideae</taxon>
        <taxon>Anthemideae</taxon>
        <taxon>Anthemidinae</taxon>
        <taxon>Tanacetum</taxon>
    </lineage>
</organism>
<reference evidence="1" key="2">
    <citation type="submission" date="2022-01" db="EMBL/GenBank/DDBJ databases">
        <authorList>
            <person name="Yamashiro T."/>
            <person name="Shiraishi A."/>
            <person name="Satake H."/>
            <person name="Nakayama K."/>
        </authorList>
    </citation>
    <scope>NUCLEOTIDE SEQUENCE</scope>
</reference>
<sequence length="84" mass="8911">MGLLTPKPNIPIPVAAVVTMEVEWYGDCWSSGGGWWCSCLVVAVRDEDDEDGGKVGWRWNGGGVTARVIAVFGCGGHDGEEMVA</sequence>
<accession>A0ABQ5FPT2</accession>
<gene>
    <name evidence="1" type="ORF">Tco_1016770</name>
</gene>
<comment type="caution">
    <text evidence="1">The sequence shown here is derived from an EMBL/GenBank/DDBJ whole genome shotgun (WGS) entry which is preliminary data.</text>
</comment>
<protein>
    <submittedName>
        <fullName evidence="1">Uncharacterized protein</fullName>
    </submittedName>
</protein>
<dbReference type="EMBL" id="BQNB010017620">
    <property type="protein sequence ID" value="GJT65290.1"/>
    <property type="molecule type" value="Genomic_DNA"/>
</dbReference>
<proteinExistence type="predicted"/>
<evidence type="ECO:0000313" key="1">
    <source>
        <dbReference type="EMBL" id="GJT65290.1"/>
    </source>
</evidence>
<name>A0ABQ5FPT2_9ASTR</name>